<name>A0AAN7W5E6_9SACH</name>
<comment type="caution">
    <text evidence="8">The sequence shown here is derived from an EMBL/GenBank/DDBJ whole genome shotgun (WGS) entry which is preliminary data.</text>
</comment>
<feature type="region of interest" description="Disordered" evidence="4">
    <location>
        <begin position="1138"/>
        <end position="1168"/>
    </location>
</feature>
<reference evidence="9" key="1">
    <citation type="submission" date="2023-07" db="EMBL/GenBank/DDBJ databases">
        <title>A draft genome of Kazachstania heterogenica Y-27499.</title>
        <authorList>
            <person name="Donic C."/>
            <person name="Kralova J.S."/>
            <person name="Fidel L."/>
            <person name="Ben-Dor S."/>
            <person name="Jung S."/>
        </authorList>
    </citation>
    <scope>NUCLEOTIDE SEQUENCE [LARGE SCALE GENOMIC DNA]</scope>
    <source>
        <strain evidence="9">Y27499</strain>
    </source>
</reference>
<dbReference type="SMART" id="SM00165">
    <property type="entry name" value="UBA"/>
    <property type="match status" value="1"/>
</dbReference>
<dbReference type="InterPro" id="IPR002048">
    <property type="entry name" value="EF_hand_dom"/>
</dbReference>
<feature type="region of interest" description="Disordered" evidence="4">
    <location>
        <begin position="392"/>
        <end position="475"/>
    </location>
</feature>
<dbReference type="GO" id="GO:0016197">
    <property type="term" value="P:endosomal transport"/>
    <property type="evidence" value="ECO:0007669"/>
    <property type="project" value="TreeGrafter"/>
</dbReference>
<dbReference type="GO" id="GO:0005737">
    <property type="term" value="C:cytoplasm"/>
    <property type="evidence" value="ECO:0007669"/>
    <property type="project" value="TreeGrafter"/>
</dbReference>
<feature type="compositionally biased region" description="Polar residues" evidence="4">
    <location>
        <begin position="990"/>
        <end position="1015"/>
    </location>
</feature>
<dbReference type="SMART" id="SM00027">
    <property type="entry name" value="EH"/>
    <property type="match status" value="3"/>
</dbReference>
<protein>
    <recommendedName>
        <fullName evidence="10">EH domain-containing and endocytosis protein 1</fullName>
    </recommendedName>
</protein>
<dbReference type="PANTHER" id="PTHR11216">
    <property type="entry name" value="EH DOMAIN"/>
    <property type="match status" value="1"/>
</dbReference>
<dbReference type="SMART" id="SM00054">
    <property type="entry name" value="EFh"/>
    <property type="match status" value="2"/>
</dbReference>
<evidence type="ECO:0000313" key="9">
    <source>
        <dbReference type="Proteomes" id="UP001306508"/>
    </source>
</evidence>
<dbReference type="PROSITE" id="PS00018">
    <property type="entry name" value="EF_HAND_1"/>
    <property type="match status" value="1"/>
</dbReference>
<organism evidence="8 9">
    <name type="scientific">Arxiozyma heterogenica</name>
    <dbReference type="NCBI Taxonomy" id="278026"/>
    <lineage>
        <taxon>Eukaryota</taxon>
        <taxon>Fungi</taxon>
        <taxon>Dikarya</taxon>
        <taxon>Ascomycota</taxon>
        <taxon>Saccharomycotina</taxon>
        <taxon>Saccharomycetes</taxon>
        <taxon>Saccharomycetales</taxon>
        <taxon>Saccharomycetaceae</taxon>
        <taxon>Arxiozyma</taxon>
    </lineage>
</organism>
<dbReference type="InterPro" id="IPR015940">
    <property type="entry name" value="UBA"/>
</dbReference>
<evidence type="ECO:0000259" key="7">
    <source>
        <dbReference type="PROSITE" id="PS50222"/>
    </source>
</evidence>
<sequence length="1394" mass="153664">MSSIVFRAPLTQEESTFYSNQFKSLDKENLGIVTGESVRPLFAGSGLSQNVLGQIWALVDINNKGFLNESEFFAALRSIAILQSSPTTPINNELYQITPSRLPQLNIVPTASTTTPVTTGTTTINPVDLPAPSHNDVAQFGQLFDRSSNSQSILSGDKAKDIFLKAKLPNQTLGEIWALCDRNASGSLDKSEFIMAMHLIQLVKNNNTNMIQLLSNRQPLPSTMWSSISQSLNNTITVSSPMSHPLSTNSTGLSSITNNSNQSPIGRTPTISRLSSGVFNSASNDWILSSEKKQQFDAIFDSLDKQKTGSLASDVLVPFFLSSKLNQETLATIWDLADIHNSASFTKIEFAIAMFLIQKKNNGFELPDVIPNELLHSPALGLYQTHQIPSRATKPTFDEPTPQFPTTAQIPVQNSNNGSLNDLMALNNSFNSSPPAPPSHATTTITGNQPSRSNTTISSQPSHLKKFTPTSNFGQSIIKEETDKVTPLPQFQPHQLSKQTPPVPPVQRTASVSLPQVPNFASTLNMHSTGSSTTANPAINNTTGASMTNTSNAFQNDDLYADADASAQLSAATTDLANLSNQVTSLTTQASLTNERKARANKELQHVTEMKKNIEVKLANLRSTHEQNTKQTELLESQLLAANKEKDTLQNELNVVEANFHAVQTKLTELTQSLQNIQQENTQLKEKLADMNNQNTILNQQLQEKQQHVKQERSVADVNAKQLELSEISVTNLQKEIAGLEENLAIYLSKQKELNEYKDTVEKQHGELQRRYEELSSTETDLNNRQLQLDERTKQIEEQEKLYHEHVAQLQSMFEELAQRKETFDKANEKLKRQNIEYANQIQQLTERQMQLAVGEIPKDANEVIKKFATSGNGMDVNTSNTYNSKNINEKDLSLKEVDKESTNSSVNDEEDIRTEKTESDVFDKDIPTVASQSELGDINTETNINEEQLSDRFEGNLDEYGIPRTQSFTSSVANNAPQSVRDDVELPPSSGQVVETVTDTPNISTSLTPEQTATDNRENTTDVSDKTDLEPIPGQWSNETENVTVPTNEHPAHVAKQIDLTNIETTTANDNDESKSSIIESSQMESYENLEEQENSQLENAIDAIDIPDTNVNDKKNIHPIDQEFPPIQELEIHESDSIPSSSDDDDFQDTKEAITPQNGSSPVQPDTAALKTINESAADVIPSTSSSAHNDFDDEFAGLQEAAIEEDVGENTSNHINASASELHNFNERFENITNTDLDEKLNGNTFTGITTIPITVAPSIQPPQPQTQETPTNTEPVLSHATNEVTNDEWDEIFAGFGNGKTAQLDNTQESTSPQQVPPQAPKGTDVVQPIPQHPQPLSKPPINRNIATTPKSLAIEELCGMGFTEEEAVHALEKCNWVLEDATNYLLDSA</sequence>
<dbReference type="Gene3D" id="1.10.238.10">
    <property type="entry name" value="EF-hand"/>
    <property type="match status" value="3"/>
</dbReference>
<dbReference type="PROSITE" id="PS50030">
    <property type="entry name" value="UBA"/>
    <property type="match status" value="1"/>
</dbReference>
<feature type="compositionally biased region" description="Polar residues" evidence="4">
    <location>
        <begin position="404"/>
        <end position="420"/>
    </location>
</feature>
<proteinExistence type="predicted"/>
<evidence type="ECO:0000256" key="2">
    <source>
        <dbReference type="ARBA" id="ARBA00023054"/>
    </source>
</evidence>
<dbReference type="CDD" id="cd14285">
    <property type="entry name" value="UBA_scEDE1_like"/>
    <property type="match status" value="1"/>
</dbReference>
<feature type="compositionally biased region" description="Basic and acidic residues" evidence="4">
    <location>
        <begin position="888"/>
        <end position="902"/>
    </location>
</feature>
<dbReference type="Proteomes" id="UP001306508">
    <property type="component" value="Unassembled WGS sequence"/>
</dbReference>
<dbReference type="SUPFAM" id="SSF47473">
    <property type="entry name" value="EF-hand"/>
    <property type="match status" value="3"/>
</dbReference>
<dbReference type="InterPro" id="IPR018247">
    <property type="entry name" value="EF_Hand_1_Ca_BS"/>
</dbReference>
<feature type="region of interest" description="Disordered" evidence="4">
    <location>
        <begin position="239"/>
        <end position="266"/>
    </location>
</feature>
<evidence type="ECO:0000256" key="3">
    <source>
        <dbReference type="SAM" id="Coils"/>
    </source>
</evidence>
<dbReference type="PROSITE" id="PS50222">
    <property type="entry name" value="EF_HAND_2"/>
    <property type="match status" value="2"/>
</dbReference>
<dbReference type="Pfam" id="PF12763">
    <property type="entry name" value="EH"/>
    <property type="match status" value="3"/>
</dbReference>
<feature type="region of interest" description="Disordered" evidence="4">
    <location>
        <begin position="975"/>
        <end position="1041"/>
    </location>
</feature>
<keyword evidence="2 3" id="KW-0175">Coiled coil</keyword>
<evidence type="ECO:0000313" key="8">
    <source>
        <dbReference type="EMBL" id="KAK5781611.1"/>
    </source>
</evidence>
<dbReference type="CDD" id="cd00052">
    <property type="entry name" value="EH"/>
    <property type="match status" value="3"/>
</dbReference>
<feature type="domain" description="UBA" evidence="5">
    <location>
        <begin position="1351"/>
        <end position="1393"/>
    </location>
</feature>
<dbReference type="GO" id="GO:0005886">
    <property type="term" value="C:plasma membrane"/>
    <property type="evidence" value="ECO:0007669"/>
    <property type="project" value="TreeGrafter"/>
</dbReference>
<feature type="compositionally biased region" description="Polar residues" evidence="4">
    <location>
        <begin position="440"/>
        <end position="475"/>
    </location>
</feature>
<dbReference type="SUPFAM" id="SSF46934">
    <property type="entry name" value="UBA-like"/>
    <property type="match status" value="1"/>
</dbReference>
<keyword evidence="1" id="KW-0106">Calcium</keyword>
<dbReference type="GO" id="GO:0005509">
    <property type="term" value="F:calcium ion binding"/>
    <property type="evidence" value="ECO:0007669"/>
    <property type="project" value="InterPro"/>
</dbReference>
<feature type="domain" description="EF-hand" evidence="7">
    <location>
        <begin position="47"/>
        <end position="82"/>
    </location>
</feature>
<dbReference type="InterPro" id="IPR009060">
    <property type="entry name" value="UBA-like_sf"/>
</dbReference>
<dbReference type="PANTHER" id="PTHR11216:SF170">
    <property type="entry name" value="DYNAMIN ASSOCIATED PROTEIN 160, ISOFORM D"/>
    <property type="match status" value="1"/>
</dbReference>
<feature type="compositionally biased region" description="Polar residues" evidence="4">
    <location>
        <begin position="1304"/>
        <end position="1318"/>
    </location>
</feature>
<feature type="compositionally biased region" description="Polar residues" evidence="4">
    <location>
        <begin position="1157"/>
        <end position="1166"/>
    </location>
</feature>
<evidence type="ECO:0000256" key="1">
    <source>
        <dbReference type="ARBA" id="ARBA00022837"/>
    </source>
</evidence>
<dbReference type="InterPro" id="IPR000261">
    <property type="entry name" value="EH_dom"/>
</dbReference>
<feature type="domain" description="EH" evidence="6">
    <location>
        <begin position="136"/>
        <end position="235"/>
    </location>
</feature>
<feature type="coiled-coil region" evidence="3">
    <location>
        <begin position="569"/>
        <end position="848"/>
    </location>
</feature>
<feature type="domain" description="EH" evidence="6">
    <location>
        <begin position="14"/>
        <end position="113"/>
    </location>
</feature>
<feature type="region of interest" description="Disordered" evidence="4">
    <location>
        <begin position="524"/>
        <end position="550"/>
    </location>
</feature>
<dbReference type="GO" id="GO:0006897">
    <property type="term" value="P:endocytosis"/>
    <property type="evidence" value="ECO:0007669"/>
    <property type="project" value="TreeGrafter"/>
</dbReference>
<feature type="region of interest" description="Disordered" evidence="4">
    <location>
        <begin position="1302"/>
        <end position="1349"/>
    </location>
</feature>
<keyword evidence="9" id="KW-1185">Reference proteome</keyword>
<dbReference type="EMBL" id="JAWIZZ010000031">
    <property type="protein sequence ID" value="KAK5781611.1"/>
    <property type="molecule type" value="Genomic_DNA"/>
</dbReference>
<evidence type="ECO:0000256" key="4">
    <source>
        <dbReference type="SAM" id="MobiDB-lite"/>
    </source>
</evidence>
<evidence type="ECO:0000259" key="5">
    <source>
        <dbReference type="PROSITE" id="PS50030"/>
    </source>
</evidence>
<evidence type="ECO:0000259" key="6">
    <source>
        <dbReference type="PROSITE" id="PS50031"/>
    </source>
</evidence>
<feature type="domain" description="EF-hand" evidence="7">
    <location>
        <begin position="168"/>
        <end position="203"/>
    </location>
</feature>
<accession>A0AAN7W5E6</accession>
<feature type="region of interest" description="Disordered" evidence="4">
    <location>
        <begin position="877"/>
        <end position="919"/>
    </location>
</feature>
<dbReference type="InterPro" id="IPR011992">
    <property type="entry name" value="EF-hand-dom_pair"/>
</dbReference>
<dbReference type="Gene3D" id="1.10.8.10">
    <property type="entry name" value="DNA helicase RuvA subunit, C-terminal domain"/>
    <property type="match status" value="1"/>
</dbReference>
<dbReference type="PROSITE" id="PS50031">
    <property type="entry name" value="EH"/>
    <property type="match status" value="3"/>
</dbReference>
<gene>
    <name evidence="8" type="ORF">RI543_000793</name>
</gene>
<dbReference type="Pfam" id="PF00627">
    <property type="entry name" value="UBA"/>
    <property type="match status" value="1"/>
</dbReference>
<feature type="compositionally biased region" description="Polar residues" evidence="4">
    <location>
        <begin position="877"/>
        <end position="887"/>
    </location>
</feature>
<evidence type="ECO:0008006" key="10">
    <source>
        <dbReference type="Google" id="ProtNLM"/>
    </source>
</evidence>
<feature type="domain" description="EH" evidence="6">
    <location>
        <begin position="292"/>
        <end position="381"/>
    </location>
</feature>
<feature type="compositionally biased region" description="Basic and acidic residues" evidence="4">
    <location>
        <begin position="1016"/>
        <end position="1030"/>
    </location>
</feature>